<feature type="transmembrane region" description="Helical" evidence="2">
    <location>
        <begin position="168"/>
        <end position="192"/>
    </location>
</feature>
<feature type="transmembrane region" description="Helical" evidence="2">
    <location>
        <begin position="198"/>
        <end position="215"/>
    </location>
</feature>
<dbReference type="EMBL" id="JAIWQS010000010">
    <property type="protein sequence ID" value="KAJ8752899.1"/>
    <property type="molecule type" value="Genomic_DNA"/>
</dbReference>
<accession>A0AAV8SLM0</accession>
<evidence type="ECO:0000313" key="5">
    <source>
        <dbReference type="Proteomes" id="UP001159364"/>
    </source>
</evidence>
<protein>
    <recommendedName>
        <fullName evidence="3">DUF7610 domain-containing protein</fullName>
    </recommendedName>
</protein>
<keyword evidence="2" id="KW-0812">Transmembrane</keyword>
<feature type="domain" description="DUF7610" evidence="3">
    <location>
        <begin position="8"/>
        <end position="81"/>
    </location>
</feature>
<dbReference type="InterPro" id="IPR056029">
    <property type="entry name" value="DUF7610"/>
</dbReference>
<keyword evidence="2" id="KW-1133">Transmembrane helix</keyword>
<proteinExistence type="predicted"/>
<evidence type="ECO:0000313" key="4">
    <source>
        <dbReference type="EMBL" id="KAJ8752899.1"/>
    </source>
</evidence>
<evidence type="ECO:0000256" key="2">
    <source>
        <dbReference type="SAM" id="Phobius"/>
    </source>
</evidence>
<dbReference type="Proteomes" id="UP001159364">
    <property type="component" value="Linkage Group LG10"/>
</dbReference>
<keyword evidence="2" id="KW-0472">Membrane</keyword>
<name>A0AAV8SLM0_9ROSI</name>
<dbReference type="AlphaFoldDB" id="A0AAV8SLM0"/>
<feature type="region of interest" description="Disordered" evidence="1">
    <location>
        <begin position="133"/>
        <end position="159"/>
    </location>
</feature>
<evidence type="ECO:0000259" key="3">
    <source>
        <dbReference type="Pfam" id="PF24583"/>
    </source>
</evidence>
<reference evidence="4 5" key="1">
    <citation type="submission" date="2021-09" db="EMBL/GenBank/DDBJ databases">
        <title>Genomic insights and catalytic innovation underlie evolution of tropane alkaloids biosynthesis.</title>
        <authorList>
            <person name="Wang Y.-J."/>
            <person name="Tian T."/>
            <person name="Huang J.-P."/>
            <person name="Huang S.-X."/>
        </authorList>
    </citation>
    <scope>NUCLEOTIDE SEQUENCE [LARGE SCALE GENOMIC DNA]</scope>
    <source>
        <strain evidence="4">KIB-2018</strain>
        <tissue evidence="4">Leaf</tissue>
    </source>
</reference>
<dbReference type="Pfam" id="PF24583">
    <property type="entry name" value="DUF7610"/>
    <property type="match status" value="1"/>
</dbReference>
<feature type="compositionally biased region" description="Basic and acidic residues" evidence="1">
    <location>
        <begin position="149"/>
        <end position="159"/>
    </location>
</feature>
<comment type="caution">
    <text evidence="4">The sequence shown here is derived from an EMBL/GenBank/DDBJ whole genome shotgun (WGS) entry which is preliminary data.</text>
</comment>
<evidence type="ECO:0000256" key="1">
    <source>
        <dbReference type="SAM" id="MobiDB-lite"/>
    </source>
</evidence>
<gene>
    <name evidence="4" type="ORF">K2173_008634</name>
</gene>
<feature type="compositionally biased region" description="Pro residues" evidence="1">
    <location>
        <begin position="138"/>
        <end position="147"/>
    </location>
</feature>
<sequence length="216" mass="24560">MTKRFAILQNKIDELESELLDLAHHNPDRQPDSQDIEQRFVFLRTLLSTEVASSPAKPHHLQHIDKRLTELEAAFHNWDEFRTTLDDDDDMVSKCSCTESCLNEDGETQACSFDELGSPFFHEPHHVVDELLPSEMASPPPPPPTPPETEGKAVHHKSEGKEVGVRKVCGAISCGVVIGIVFMGLVMLRMLAFFHRTSYILNMILFSYYTIIFYLF</sequence>
<keyword evidence="5" id="KW-1185">Reference proteome</keyword>
<organism evidence="4 5">
    <name type="scientific">Erythroxylum novogranatense</name>
    <dbReference type="NCBI Taxonomy" id="1862640"/>
    <lineage>
        <taxon>Eukaryota</taxon>
        <taxon>Viridiplantae</taxon>
        <taxon>Streptophyta</taxon>
        <taxon>Embryophyta</taxon>
        <taxon>Tracheophyta</taxon>
        <taxon>Spermatophyta</taxon>
        <taxon>Magnoliopsida</taxon>
        <taxon>eudicotyledons</taxon>
        <taxon>Gunneridae</taxon>
        <taxon>Pentapetalae</taxon>
        <taxon>rosids</taxon>
        <taxon>fabids</taxon>
        <taxon>Malpighiales</taxon>
        <taxon>Erythroxylaceae</taxon>
        <taxon>Erythroxylum</taxon>
    </lineage>
</organism>